<dbReference type="EMBL" id="BIFQ01000001">
    <property type="protein sequence ID" value="GCE03904.1"/>
    <property type="molecule type" value="Genomic_DNA"/>
</dbReference>
<evidence type="ECO:0000313" key="1">
    <source>
        <dbReference type="EMBL" id="GCE03904.1"/>
    </source>
</evidence>
<dbReference type="Proteomes" id="UP000287224">
    <property type="component" value="Unassembled WGS sequence"/>
</dbReference>
<accession>A0A401ZAK5</accession>
<dbReference type="AlphaFoldDB" id="A0A401ZAK5"/>
<name>A0A401ZAK5_9CHLR</name>
<organism evidence="1 2">
    <name type="scientific">Dictyobacter aurantiacus</name>
    <dbReference type="NCBI Taxonomy" id="1936993"/>
    <lineage>
        <taxon>Bacteria</taxon>
        <taxon>Bacillati</taxon>
        <taxon>Chloroflexota</taxon>
        <taxon>Ktedonobacteria</taxon>
        <taxon>Ktedonobacterales</taxon>
        <taxon>Dictyobacteraceae</taxon>
        <taxon>Dictyobacter</taxon>
    </lineage>
</organism>
<protein>
    <submittedName>
        <fullName evidence="1">Uncharacterized protein</fullName>
    </submittedName>
</protein>
<proteinExistence type="predicted"/>
<comment type="caution">
    <text evidence="1">The sequence shown here is derived from an EMBL/GenBank/DDBJ whole genome shotgun (WGS) entry which is preliminary data.</text>
</comment>
<gene>
    <name evidence="1" type="ORF">KDAU_12330</name>
</gene>
<reference evidence="2" key="1">
    <citation type="submission" date="2018-12" db="EMBL/GenBank/DDBJ databases">
        <title>Tengunoibacter tsumagoiensis gen. nov., sp. nov., Dictyobacter kobayashii sp. nov., D. alpinus sp. nov., and D. joshuensis sp. nov. and description of Dictyobacteraceae fam. nov. within the order Ktedonobacterales isolated from Tengu-no-mugimeshi.</title>
        <authorList>
            <person name="Wang C.M."/>
            <person name="Zheng Y."/>
            <person name="Sakai Y."/>
            <person name="Toyoda A."/>
            <person name="Minakuchi Y."/>
            <person name="Abe K."/>
            <person name="Yokota A."/>
            <person name="Yabe S."/>
        </authorList>
    </citation>
    <scope>NUCLEOTIDE SEQUENCE [LARGE SCALE GENOMIC DNA]</scope>
    <source>
        <strain evidence="2">S-27</strain>
    </source>
</reference>
<sequence>MLPEATLVSTLELLGYNHRNTQHAHQGVQGDGSPHARGLGVSPRIFSLYRAPPQAASVWREPPQQCT</sequence>
<keyword evidence="2" id="KW-1185">Reference proteome</keyword>
<evidence type="ECO:0000313" key="2">
    <source>
        <dbReference type="Proteomes" id="UP000287224"/>
    </source>
</evidence>